<dbReference type="AlphaFoldDB" id="A0A7L9QBT5"/>
<accession>A0A7L9QBT5</accession>
<evidence type="ECO:0000313" key="2">
    <source>
        <dbReference type="EMBL" id="QOL00363.1"/>
    </source>
</evidence>
<evidence type="ECO:0000256" key="1">
    <source>
        <dbReference type="SAM" id="MobiDB-lite"/>
    </source>
</evidence>
<feature type="region of interest" description="Disordered" evidence="1">
    <location>
        <begin position="1"/>
        <end position="22"/>
    </location>
</feature>
<proteinExistence type="predicted"/>
<organism evidence="2">
    <name type="scientific">uncultured organism</name>
    <dbReference type="NCBI Taxonomy" id="155900"/>
    <lineage>
        <taxon>unclassified sequences</taxon>
        <taxon>environmental samples</taxon>
    </lineage>
</organism>
<dbReference type="EMBL" id="MW000467">
    <property type="protein sequence ID" value="QOL00363.1"/>
    <property type="molecule type" value="Genomic_DNA"/>
</dbReference>
<reference evidence="2" key="1">
    <citation type="submission" date="2020-09" db="EMBL/GenBank/DDBJ databases">
        <title>A new high-throughput screening method to detect antimicrobial volatiles from metagenomic clone libraries.</title>
        <authorList>
            <person name="Stocker F."/>
            <person name="Obermeier M."/>
            <person name="Resch K."/>
            <person name="Berg G."/>
            <person name="Mueller Bogota C.A."/>
        </authorList>
    </citation>
    <scope>NUCLEOTIDE SEQUENCE</scope>
</reference>
<protein>
    <submittedName>
        <fullName evidence="2">Uncharacterized protein</fullName>
    </submittedName>
</protein>
<sequence length="93" mass="10448">MNGHKARALRKLDKPNPRAGVRPLTVVKDTDGEDVTVNRGMVRPLVLAARRDRRRIDRRVTRIAFARMRFDMGYTFTAGKPAKARKAGTDATS</sequence>
<name>A0A7L9QBT5_9ZZZZ</name>